<accession>A0ABT9ADI4</accession>
<reference evidence="2" key="1">
    <citation type="submission" date="2023-07" db="EMBL/GenBank/DDBJ databases">
        <authorList>
            <person name="Kim M.K."/>
        </authorList>
    </citation>
    <scope>NUCLEOTIDE SEQUENCE</scope>
    <source>
        <strain evidence="2">M29</strain>
    </source>
</reference>
<keyword evidence="1" id="KW-0472">Membrane</keyword>
<sequence length="74" mass="8344">MSNTNQTFWSQLQGDTANKVLFWLLNLGLVLSLILAFTTEDRDQYLATAGVCLVVQAFNVGGTYFNKERKALRK</sequence>
<evidence type="ECO:0000256" key="1">
    <source>
        <dbReference type="SAM" id="Phobius"/>
    </source>
</evidence>
<dbReference type="Proteomes" id="UP001167796">
    <property type="component" value="Unassembled WGS sequence"/>
</dbReference>
<dbReference type="RefSeq" id="WP_305012285.1">
    <property type="nucleotide sequence ID" value="NZ_JAUQSX010000007.1"/>
</dbReference>
<comment type="caution">
    <text evidence="2">The sequence shown here is derived from an EMBL/GenBank/DDBJ whole genome shotgun (WGS) entry which is preliminary data.</text>
</comment>
<name>A0ABT9ADI4_9BACT</name>
<dbReference type="EMBL" id="JAUQSX010000007">
    <property type="protein sequence ID" value="MDO7847608.1"/>
    <property type="molecule type" value="Genomic_DNA"/>
</dbReference>
<feature type="transmembrane region" description="Helical" evidence="1">
    <location>
        <begin position="20"/>
        <end position="39"/>
    </location>
</feature>
<evidence type="ECO:0008006" key="4">
    <source>
        <dbReference type="Google" id="ProtNLM"/>
    </source>
</evidence>
<organism evidence="2 3">
    <name type="scientific">Hymenobacter mellowenesis</name>
    <dbReference type="NCBI Taxonomy" id="3063995"/>
    <lineage>
        <taxon>Bacteria</taxon>
        <taxon>Pseudomonadati</taxon>
        <taxon>Bacteroidota</taxon>
        <taxon>Cytophagia</taxon>
        <taxon>Cytophagales</taxon>
        <taxon>Hymenobacteraceae</taxon>
        <taxon>Hymenobacter</taxon>
    </lineage>
</organism>
<gene>
    <name evidence="2" type="ORF">Q5H92_14665</name>
</gene>
<evidence type="ECO:0000313" key="3">
    <source>
        <dbReference type="Proteomes" id="UP001167796"/>
    </source>
</evidence>
<feature type="transmembrane region" description="Helical" evidence="1">
    <location>
        <begin position="45"/>
        <end position="65"/>
    </location>
</feature>
<keyword evidence="1" id="KW-1133">Transmembrane helix</keyword>
<keyword evidence="1" id="KW-0812">Transmembrane</keyword>
<keyword evidence="3" id="KW-1185">Reference proteome</keyword>
<evidence type="ECO:0000313" key="2">
    <source>
        <dbReference type="EMBL" id="MDO7847608.1"/>
    </source>
</evidence>
<protein>
    <recommendedName>
        <fullName evidence="4">SdpI/YhfL protein family protein</fullName>
    </recommendedName>
</protein>
<proteinExistence type="predicted"/>